<organism evidence="8 9">
    <name type="scientific">Streptomyces fumanus</name>
    <dbReference type="NCBI Taxonomy" id="67302"/>
    <lineage>
        <taxon>Bacteria</taxon>
        <taxon>Bacillati</taxon>
        <taxon>Actinomycetota</taxon>
        <taxon>Actinomycetes</taxon>
        <taxon>Kitasatosporales</taxon>
        <taxon>Streptomycetaceae</taxon>
        <taxon>Streptomyces</taxon>
    </lineage>
</organism>
<name>A0A919E8E6_9ACTN</name>
<keyword evidence="6" id="KW-0732">Signal</keyword>
<evidence type="ECO:0000256" key="2">
    <source>
        <dbReference type="ARBA" id="ARBA00005466"/>
    </source>
</evidence>
<keyword evidence="5" id="KW-0560">Oxidoreductase</keyword>
<evidence type="ECO:0000256" key="6">
    <source>
        <dbReference type="SAM" id="SignalP"/>
    </source>
</evidence>
<evidence type="ECO:0000256" key="1">
    <source>
        <dbReference type="ARBA" id="ARBA00001974"/>
    </source>
</evidence>
<dbReference type="Pfam" id="PF01565">
    <property type="entry name" value="FAD_binding_4"/>
    <property type="match status" value="1"/>
</dbReference>
<dbReference type="GO" id="GO:0071949">
    <property type="term" value="F:FAD binding"/>
    <property type="evidence" value="ECO:0007669"/>
    <property type="project" value="InterPro"/>
</dbReference>
<feature type="domain" description="FAD-binding PCMH-type" evidence="7">
    <location>
        <begin position="69"/>
        <end position="249"/>
    </location>
</feature>
<keyword evidence="9" id="KW-1185">Reference proteome</keyword>
<reference evidence="8" key="1">
    <citation type="journal article" date="2014" name="Int. J. Syst. Evol. Microbiol.">
        <title>Complete genome sequence of Corynebacterium casei LMG S-19264T (=DSM 44701T), isolated from a smear-ripened cheese.</title>
        <authorList>
            <consortium name="US DOE Joint Genome Institute (JGI-PGF)"/>
            <person name="Walter F."/>
            <person name="Albersmeier A."/>
            <person name="Kalinowski J."/>
            <person name="Ruckert C."/>
        </authorList>
    </citation>
    <scope>NUCLEOTIDE SEQUENCE</scope>
    <source>
        <strain evidence="8">JCM 4477</strain>
    </source>
</reference>
<feature type="signal peptide" evidence="6">
    <location>
        <begin position="1"/>
        <end position="30"/>
    </location>
</feature>
<evidence type="ECO:0000259" key="7">
    <source>
        <dbReference type="PROSITE" id="PS51387"/>
    </source>
</evidence>
<reference evidence="8" key="2">
    <citation type="submission" date="2020-09" db="EMBL/GenBank/DDBJ databases">
        <authorList>
            <person name="Sun Q."/>
            <person name="Ohkuma M."/>
        </authorList>
    </citation>
    <scope>NUCLEOTIDE SEQUENCE</scope>
    <source>
        <strain evidence="8">JCM 4477</strain>
    </source>
</reference>
<dbReference type="AlphaFoldDB" id="A0A919E8E6"/>
<dbReference type="InterPro" id="IPR016169">
    <property type="entry name" value="FAD-bd_PCMH_sub2"/>
</dbReference>
<evidence type="ECO:0000256" key="4">
    <source>
        <dbReference type="ARBA" id="ARBA00022827"/>
    </source>
</evidence>
<evidence type="ECO:0000256" key="3">
    <source>
        <dbReference type="ARBA" id="ARBA00022630"/>
    </source>
</evidence>
<comment type="cofactor">
    <cofactor evidence="1">
        <name>FAD</name>
        <dbReference type="ChEBI" id="CHEBI:57692"/>
    </cofactor>
</comment>
<accession>A0A919E8E6</accession>
<dbReference type="SUPFAM" id="SSF56176">
    <property type="entry name" value="FAD-binding/transporter-associated domain-like"/>
    <property type="match status" value="1"/>
</dbReference>
<proteinExistence type="inferred from homology"/>
<dbReference type="PANTHER" id="PTHR42973:SF39">
    <property type="entry name" value="FAD-BINDING PCMH-TYPE DOMAIN-CONTAINING PROTEIN"/>
    <property type="match status" value="1"/>
</dbReference>
<comment type="similarity">
    <text evidence="2">Belongs to the oxygen-dependent FAD-linked oxidoreductase family.</text>
</comment>
<dbReference type="InterPro" id="IPR006311">
    <property type="entry name" value="TAT_signal"/>
</dbReference>
<evidence type="ECO:0000256" key="5">
    <source>
        <dbReference type="ARBA" id="ARBA00023002"/>
    </source>
</evidence>
<dbReference type="InterPro" id="IPR036318">
    <property type="entry name" value="FAD-bd_PCMH-like_sf"/>
</dbReference>
<dbReference type="Pfam" id="PF08031">
    <property type="entry name" value="BBE"/>
    <property type="match status" value="1"/>
</dbReference>
<dbReference type="InterPro" id="IPR050416">
    <property type="entry name" value="FAD-linked_Oxidoreductase"/>
</dbReference>
<dbReference type="Proteomes" id="UP000630718">
    <property type="component" value="Unassembled WGS sequence"/>
</dbReference>
<dbReference type="GO" id="GO:0016491">
    <property type="term" value="F:oxidoreductase activity"/>
    <property type="evidence" value="ECO:0007669"/>
    <property type="project" value="UniProtKB-KW"/>
</dbReference>
<dbReference type="InterPro" id="IPR012951">
    <property type="entry name" value="BBE"/>
</dbReference>
<evidence type="ECO:0000313" key="9">
    <source>
        <dbReference type="Proteomes" id="UP000630718"/>
    </source>
</evidence>
<dbReference type="RefSeq" id="WP_190207353.1">
    <property type="nucleotide sequence ID" value="NZ_BNBI01000014.1"/>
</dbReference>
<comment type="caution">
    <text evidence="8">The sequence shown here is derived from an EMBL/GenBank/DDBJ whole genome shotgun (WGS) entry which is preliminary data.</text>
</comment>
<evidence type="ECO:0000313" key="8">
    <source>
        <dbReference type="EMBL" id="GHF24303.1"/>
    </source>
</evidence>
<keyword evidence="4" id="KW-0274">FAD</keyword>
<gene>
    <name evidence="8" type="ORF">GCM10018772_57510</name>
</gene>
<feature type="chain" id="PRO_5038008495" evidence="6">
    <location>
        <begin position="31"/>
        <end position="557"/>
    </location>
</feature>
<protein>
    <submittedName>
        <fullName evidence="8">FAD-linked oxidase</fullName>
    </submittedName>
</protein>
<keyword evidence="3" id="KW-0285">Flavoprotein</keyword>
<dbReference type="InterPro" id="IPR016166">
    <property type="entry name" value="FAD-bd_PCMH"/>
</dbReference>
<dbReference type="Gene3D" id="3.30.465.10">
    <property type="match status" value="1"/>
</dbReference>
<dbReference type="EMBL" id="BNBI01000014">
    <property type="protein sequence ID" value="GHF24303.1"/>
    <property type="molecule type" value="Genomic_DNA"/>
</dbReference>
<dbReference type="Gene3D" id="3.40.462.20">
    <property type="match status" value="1"/>
</dbReference>
<dbReference type="InterPro" id="IPR006094">
    <property type="entry name" value="Oxid_FAD_bind_N"/>
</dbReference>
<dbReference type="PROSITE" id="PS51318">
    <property type="entry name" value="TAT"/>
    <property type="match status" value="1"/>
</dbReference>
<sequence>MTGLNRRRFLLSGSGAAVGAAVTATGPASAAPATARPARATATAAPEAVVVTRTDSRYGDLISGLNQRFVADPDRVVLPRTTEQVVDAVQRAVDEGKRLSIRGGGHCFEDFVFHSETQVVIDMRLMDRVSFDTDRSAFAVEGGATLLHVYESLYEGWGVTLPGGACYSVGVGGHVSGGGYGMLSRAHGLTVDHLHAVEVVVVGADRRARSVVATRDPRDPHHDLFWAHTGAGGGNFGVITRYWFRSPDATGDDPRTLLPAPPAEVFIASAAWPWDDITKEGFTGLLEHYGTWLEEHSDASSPYTGLCSWLMPNHRATGDITLLAQMDATTADAPRLLREFCDGLTTALGLNDTVRVPERVGTPARSRYVTVQRLPWLRATRYVGTGSPTQTDPNMRGKHKSAYHRKGFTRAQIDTLHQHLTTAEQHSRIAGLVIPSTGGRIASVAPDATAVAQRDAIMKVTYEAYWDDPADDDTNIRWVREVYADVYAATGGVPVPDDRTDGCYVNYPDADLGDPRFNRSSVPWHHLYYKDNYRRLRQVKRRWDPNDVFRHRQSVRL</sequence>
<dbReference type="PANTHER" id="PTHR42973">
    <property type="entry name" value="BINDING OXIDOREDUCTASE, PUTATIVE (AFU_ORTHOLOGUE AFUA_1G17690)-RELATED"/>
    <property type="match status" value="1"/>
</dbReference>
<dbReference type="PROSITE" id="PS51387">
    <property type="entry name" value="FAD_PCMH"/>
    <property type="match status" value="1"/>
</dbReference>